<comment type="caution">
    <text evidence="1">The sequence shown here is derived from an EMBL/GenBank/DDBJ whole genome shotgun (WGS) entry which is preliminary data.</text>
</comment>
<proteinExistence type="predicted"/>
<accession>A0AAJ0DRR6</accession>
<name>A0AAJ0DRR6_9PEZI</name>
<evidence type="ECO:0000313" key="2">
    <source>
        <dbReference type="Proteomes" id="UP001271007"/>
    </source>
</evidence>
<dbReference type="Proteomes" id="UP001271007">
    <property type="component" value="Unassembled WGS sequence"/>
</dbReference>
<protein>
    <submittedName>
        <fullName evidence="1">Uncharacterized protein</fullName>
    </submittedName>
</protein>
<evidence type="ECO:0000313" key="1">
    <source>
        <dbReference type="EMBL" id="KAK3055337.1"/>
    </source>
</evidence>
<reference evidence="1" key="1">
    <citation type="submission" date="2023-04" db="EMBL/GenBank/DDBJ databases">
        <title>Black Yeasts Isolated from many extreme environments.</title>
        <authorList>
            <person name="Coleine C."/>
            <person name="Stajich J.E."/>
            <person name="Selbmann L."/>
        </authorList>
    </citation>
    <scope>NUCLEOTIDE SEQUENCE</scope>
    <source>
        <strain evidence="1">CCFEE 5312</strain>
    </source>
</reference>
<gene>
    <name evidence="1" type="ORF">LTR09_003890</name>
</gene>
<dbReference type="EMBL" id="JAWDJX010000009">
    <property type="protein sequence ID" value="KAK3055337.1"/>
    <property type="molecule type" value="Genomic_DNA"/>
</dbReference>
<dbReference type="AlphaFoldDB" id="A0AAJ0DRR6"/>
<organism evidence="1 2">
    <name type="scientific">Extremus antarcticus</name>
    <dbReference type="NCBI Taxonomy" id="702011"/>
    <lineage>
        <taxon>Eukaryota</taxon>
        <taxon>Fungi</taxon>
        <taxon>Dikarya</taxon>
        <taxon>Ascomycota</taxon>
        <taxon>Pezizomycotina</taxon>
        <taxon>Dothideomycetes</taxon>
        <taxon>Dothideomycetidae</taxon>
        <taxon>Mycosphaerellales</taxon>
        <taxon>Extremaceae</taxon>
        <taxon>Extremus</taxon>
    </lineage>
</organism>
<keyword evidence="2" id="KW-1185">Reference proteome</keyword>
<sequence length="185" mass="19767">MADALGTLVGGALKGLFGIDKRTLLATAMASTNAIFHNSGPSVGELKVRDLQRLDGLMMDVTSPENGTAIFSAAGIDPVEGTIHRHHAGHGLHKGKLTFTVPGIDVHVEARYITVTPSAGADKAVLKAFDVLYAIVEEKRREQESAEMMDALLELAEAGGIPIHPRDEIAARDECTKWKYHIGAC</sequence>